<name>A0A9W7DI04_AMBMO</name>
<dbReference type="EMBL" id="BSXU01004200">
    <property type="protein sequence ID" value="GMG41594.1"/>
    <property type="molecule type" value="Genomic_DNA"/>
</dbReference>
<gene>
    <name evidence="1" type="ORF">Amon01_000653400</name>
</gene>
<accession>A0A9W7DI04</accession>
<dbReference type="AlphaFoldDB" id="A0A9W7DI04"/>
<organism evidence="1 2">
    <name type="scientific">Ambrosiozyma monospora</name>
    <name type="common">Yeast</name>
    <name type="synonym">Endomycopsis monosporus</name>
    <dbReference type="NCBI Taxonomy" id="43982"/>
    <lineage>
        <taxon>Eukaryota</taxon>
        <taxon>Fungi</taxon>
        <taxon>Dikarya</taxon>
        <taxon>Ascomycota</taxon>
        <taxon>Saccharomycotina</taxon>
        <taxon>Pichiomycetes</taxon>
        <taxon>Pichiales</taxon>
        <taxon>Pichiaceae</taxon>
        <taxon>Ambrosiozyma</taxon>
    </lineage>
</organism>
<protein>
    <submittedName>
        <fullName evidence="1">Unnamed protein product</fullName>
    </submittedName>
</protein>
<proteinExistence type="predicted"/>
<evidence type="ECO:0000313" key="1">
    <source>
        <dbReference type="EMBL" id="GMG41594.1"/>
    </source>
</evidence>
<comment type="caution">
    <text evidence="1">The sequence shown here is derived from an EMBL/GenBank/DDBJ whole genome shotgun (WGS) entry which is preliminary data.</text>
</comment>
<dbReference type="Proteomes" id="UP001165063">
    <property type="component" value="Unassembled WGS sequence"/>
</dbReference>
<reference evidence="1" key="1">
    <citation type="submission" date="2023-04" db="EMBL/GenBank/DDBJ databases">
        <title>Ambrosiozyma monospora NBRC 1965.</title>
        <authorList>
            <person name="Ichikawa N."/>
            <person name="Sato H."/>
            <person name="Tonouchi N."/>
        </authorList>
    </citation>
    <scope>NUCLEOTIDE SEQUENCE</scope>
    <source>
        <strain evidence="1">NBRC 1965</strain>
    </source>
</reference>
<keyword evidence="2" id="KW-1185">Reference proteome</keyword>
<sequence>MFNSAAFTAVLSSVNNSSLARTGAITLAKRGFAISFQKHYSEFKFITGSAVPSNKTVRVVARKNHLNNPKRSLSFSLKYPSVVLPTGHFYKSCPTPQLCSMTHYPTQNVFCRHMATLVRSNSNAKLNKSSSIEDALSKLSSLLQNDLTENFNWKERIPELENMNFKQYSLFLSESAKMINKDDKALYKNWYKSVLSLPSLHVVNQLDRVAGGSQPVSKATLSEPESESDTLMQSLRPLMFEQEANDELDNEYFTEKTHQLLSRISSTFNKISYEDALYISASTLNPEYRIIDCNSGDTDYIKVADDYLVKDVRMNITSLKAGPLNQLLTSL</sequence>
<evidence type="ECO:0000313" key="2">
    <source>
        <dbReference type="Proteomes" id="UP001165063"/>
    </source>
</evidence>